<protein>
    <submittedName>
        <fullName evidence="1">Uncharacterized protein</fullName>
    </submittedName>
</protein>
<evidence type="ECO:0000313" key="1">
    <source>
        <dbReference type="EMBL" id="RLN04368.1"/>
    </source>
</evidence>
<proteinExistence type="predicted"/>
<accession>A0A3L6RJV9</accession>
<organism evidence="1 2">
    <name type="scientific">Panicum miliaceum</name>
    <name type="common">Proso millet</name>
    <name type="synonym">Broomcorn millet</name>
    <dbReference type="NCBI Taxonomy" id="4540"/>
    <lineage>
        <taxon>Eukaryota</taxon>
        <taxon>Viridiplantae</taxon>
        <taxon>Streptophyta</taxon>
        <taxon>Embryophyta</taxon>
        <taxon>Tracheophyta</taxon>
        <taxon>Spermatophyta</taxon>
        <taxon>Magnoliopsida</taxon>
        <taxon>Liliopsida</taxon>
        <taxon>Poales</taxon>
        <taxon>Poaceae</taxon>
        <taxon>PACMAD clade</taxon>
        <taxon>Panicoideae</taxon>
        <taxon>Panicodae</taxon>
        <taxon>Paniceae</taxon>
        <taxon>Panicinae</taxon>
        <taxon>Panicum</taxon>
        <taxon>Panicum sect. Panicum</taxon>
    </lineage>
</organism>
<dbReference type="AlphaFoldDB" id="A0A3L6RJV9"/>
<gene>
    <name evidence="1" type="ORF">C2845_PM13G00850</name>
</gene>
<dbReference type="Proteomes" id="UP000275267">
    <property type="component" value="Unassembled WGS sequence"/>
</dbReference>
<dbReference type="EMBL" id="PQIB02000008">
    <property type="protein sequence ID" value="RLN04368.1"/>
    <property type="molecule type" value="Genomic_DNA"/>
</dbReference>
<name>A0A3L6RJV9_PANMI</name>
<evidence type="ECO:0000313" key="2">
    <source>
        <dbReference type="Proteomes" id="UP000275267"/>
    </source>
</evidence>
<comment type="caution">
    <text evidence="1">The sequence shown here is derived from an EMBL/GenBank/DDBJ whole genome shotgun (WGS) entry which is preliminary data.</text>
</comment>
<keyword evidence="2" id="KW-1185">Reference proteome</keyword>
<reference evidence="2" key="1">
    <citation type="journal article" date="2019" name="Nat. Commun.">
        <title>The genome of broomcorn millet.</title>
        <authorList>
            <person name="Zou C."/>
            <person name="Miki D."/>
            <person name="Li D."/>
            <person name="Tang Q."/>
            <person name="Xiao L."/>
            <person name="Rajput S."/>
            <person name="Deng P."/>
            <person name="Jia W."/>
            <person name="Huang R."/>
            <person name="Zhang M."/>
            <person name="Sun Y."/>
            <person name="Hu J."/>
            <person name="Fu X."/>
            <person name="Schnable P.S."/>
            <person name="Li F."/>
            <person name="Zhang H."/>
            <person name="Feng B."/>
            <person name="Zhu X."/>
            <person name="Liu R."/>
            <person name="Schnable J.C."/>
            <person name="Zhu J.-K."/>
            <person name="Zhang H."/>
        </authorList>
    </citation>
    <scope>NUCLEOTIDE SEQUENCE [LARGE SCALE GENOMIC DNA]</scope>
</reference>
<sequence>MGSSRWFQAPRPHSESRITIILGPHSISTGGGENVVVAYVRRLVEAAVNLEEIRMRWNTPCCSQCGAAGTGFPRTEQERDALRQRISGGVQPVAFRICIQS</sequence>